<dbReference type="InterPro" id="IPR028261">
    <property type="entry name" value="DPD_II"/>
</dbReference>
<protein>
    <submittedName>
        <fullName evidence="3">Glutamate synthase [NADPH] small chain</fullName>
        <ecNumber evidence="3">1.4.1.13</ecNumber>
    </submittedName>
</protein>
<feature type="domain" description="Dihydroprymidine dehydrogenase" evidence="2">
    <location>
        <begin position="3"/>
        <end position="103"/>
    </location>
</feature>
<dbReference type="Pfam" id="PF07992">
    <property type="entry name" value="Pyr_redox_2"/>
    <property type="match status" value="1"/>
</dbReference>
<dbReference type="SUPFAM" id="SSF46548">
    <property type="entry name" value="alpha-helical ferredoxin"/>
    <property type="match status" value="1"/>
</dbReference>
<keyword evidence="3" id="KW-0560">Oxidoreductase</keyword>
<comment type="caution">
    <text evidence="3">The sequence shown here is derived from an EMBL/GenBank/DDBJ whole genome shotgun (WGS) entry which is preliminary data.</text>
</comment>
<dbReference type="SUPFAM" id="SSF51971">
    <property type="entry name" value="Nucleotide-binding domain"/>
    <property type="match status" value="2"/>
</dbReference>
<dbReference type="PRINTS" id="PR00419">
    <property type="entry name" value="ADXRDTASE"/>
</dbReference>
<accession>A0A644UJE4</accession>
<evidence type="ECO:0000259" key="2">
    <source>
        <dbReference type="Pfam" id="PF14691"/>
    </source>
</evidence>
<dbReference type="GO" id="GO:0051536">
    <property type="term" value="F:iron-sulfur cluster binding"/>
    <property type="evidence" value="ECO:0007669"/>
    <property type="project" value="InterPro"/>
</dbReference>
<dbReference type="AlphaFoldDB" id="A0A644UJE4"/>
<gene>
    <name evidence="3" type="primary">gltD_8</name>
    <name evidence="3" type="ORF">SDC9_24811</name>
</gene>
<dbReference type="Gene3D" id="3.50.50.60">
    <property type="entry name" value="FAD/NAD(P)-binding domain"/>
    <property type="match status" value="2"/>
</dbReference>
<name>A0A644UJE4_9ZZZZ</name>
<organism evidence="3">
    <name type="scientific">bioreactor metagenome</name>
    <dbReference type="NCBI Taxonomy" id="1076179"/>
    <lineage>
        <taxon>unclassified sequences</taxon>
        <taxon>metagenomes</taxon>
        <taxon>ecological metagenomes</taxon>
    </lineage>
</organism>
<dbReference type="PANTHER" id="PTHR42783">
    <property type="entry name" value="GLUTAMATE SYNTHASE [NADPH] SMALL CHAIN"/>
    <property type="match status" value="1"/>
</dbReference>
<evidence type="ECO:0000313" key="3">
    <source>
        <dbReference type="EMBL" id="MPL78939.1"/>
    </source>
</evidence>
<dbReference type="EMBL" id="VSSQ01000121">
    <property type="protein sequence ID" value="MPL78939.1"/>
    <property type="molecule type" value="Genomic_DNA"/>
</dbReference>
<proteinExistence type="predicted"/>
<dbReference type="Gene3D" id="1.10.1060.10">
    <property type="entry name" value="Alpha-helical ferredoxin"/>
    <property type="match status" value="1"/>
</dbReference>
<dbReference type="PANTHER" id="PTHR42783:SF3">
    <property type="entry name" value="GLUTAMATE SYNTHASE [NADPH] SMALL CHAIN-RELATED"/>
    <property type="match status" value="1"/>
</dbReference>
<reference evidence="3" key="1">
    <citation type="submission" date="2019-08" db="EMBL/GenBank/DDBJ databases">
        <authorList>
            <person name="Kucharzyk K."/>
            <person name="Murdoch R.W."/>
            <person name="Higgins S."/>
            <person name="Loffler F."/>
        </authorList>
    </citation>
    <scope>NUCLEOTIDE SEQUENCE</scope>
</reference>
<dbReference type="InterPro" id="IPR023753">
    <property type="entry name" value="FAD/NAD-binding_dom"/>
</dbReference>
<dbReference type="InterPro" id="IPR009051">
    <property type="entry name" value="Helical_ferredxn"/>
</dbReference>
<feature type="domain" description="FAD/NAD(P)-binding" evidence="1">
    <location>
        <begin position="117"/>
        <end position="433"/>
    </location>
</feature>
<dbReference type="InterPro" id="IPR036188">
    <property type="entry name" value="FAD/NAD-bd_sf"/>
</dbReference>
<evidence type="ECO:0000259" key="1">
    <source>
        <dbReference type="Pfam" id="PF07992"/>
    </source>
</evidence>
<sequence>MRKKMTSQEAIAEAKRCLNCTVPSCRLGCPIDNNIPEFLHALSLGNMGDAFASLAKDNALPAICGRLCAHEKQCEQKCILSKDGSPLNISALETFIAEFAYDHGLTPIDKSTGFAGKVAVIGSGPTGLTVAGELAKKDFDVTIYEGQHELGGVLLYGIPEFRLDKNIVHKEINNLVNYGVKYVTGALIGKDLTLDDLFANGYQAVFIGIGSALPMTLDIPGHDLTGILSATYFLRMVILANSGKLDNKETFLNSEDEVVIIGAGNVAIDAARTAAARGAKLVTVVYHKSPAEMSCLSAAYTAAVKEGIQFKFQRQPTAYLNSKQMRTLGANRRHQDIIDNTKVAGIMLQNVEKDANGKFTNSGGQDVIPCTCIILAIGQRPAAHVFSTTKGIRIDEQGFVVTMEHPYGMTTRPGVFSGGDVVNGPSTVVLAIEDSKKVVSGITEYIAEL</sequence>
<dbReference type="Pfam" id="PF14691">
    <property type="entry name" value="Fer4_20"/>
    <property type="match status" value="1"/>
</dbReference>
<dbReference type="EC" id="1.4.1.13" evidence="3"/>
<dbReference type="GO" id="GO:0004355">
    <property type="term" value="F:glutamate synthase (NADPH) activity"/>
    <property type="evidence" value="ECO:0007669"/>
    <property type="project" value="UniProtKB-EC"/>
</dbReference>